<dbReference type="PANTHER" id="PTHR43537:SF24">
    <property type="entry name" value="GLUCONATE OPERON TRANSCRIPTIONAL REPRESSOR"/>
    <property type="match status" value="1"/>
</dbReference>
<evidence type="ECO:0000256" key="2">
    <source>
        <dbReference type="ARBA" id="ARBA00023125"/>
    </source>
</evidence>
<keyword evidence="7" id="KW-1185">Reference proteome</keyword>
<feature type="domain" description="HTH gntR-type" evidence="5">
    <location>
        <begin position="32"/>
        <end position="99"/>
    </location>
</feature>
<feature type="region of interest" description="Disordered" evidence="4">
    <location>
        <begin position="1"/>
        <end position="32"/>
    </location>
</feature>
<accession>A0ABY8R0I9</accession>
<sequence>MNGNNQTSTASSPPDQLSVTDPPASSVGTESTPASIEIASKIKDAILVGRIPLGSPITERWISEQYGVSRTTVRQVLHLLISDRYVERQPYRSASVRTLNERDLRENLDARLLLEVAAARSCAEAGPQELQRLQDAISGYSSTLDTEDSIAAISAHNEFHTALVAVTGNRALTRFEGELMLDASLFIEVINVQLADTTKMRMAHVRLAGAFLAGDAALAEHLVREHLSMVTTATETFSP</sequence>
<organism evidence="6 7">
    <name type="scientific">Saxibacter everestensis</name>
    <dbReference type="NCBI Taxonomy" id="2909229"/>
    <lineage>
        <taxon>Bacteria</taxon>
        <taxon>Bacillati</taxon>
        <taxon>Actinomycetota</taxon>
        <taxon>Actinomycetes</taxon>
        <taxon>Micrococcales</taxon>
        <taxon>Brevibacteriaceae</taxon>
        <taxon>Saxibacter</taxon>
    </lineage>
</organism>
<dbReference type="InterPro" id="IPR008920">
    <property type="entry name" value="TF_FadR/GntR_C"/>
</dbReference>
<dbReference type="SUPFAM" id="SSF48008">
    <property type="entry name" value="GntR ligand-binding domain-like"/>
    <property type="match status" value="1"/>
</dbReference>
<evidence type="ECO:0000256" key="3">
    <source>
        <dbReference type="ARBA" id="ARBA00023163"/>
    </source>
</evidence>
<name>A0ABY8R0I9_9MICO</name>
<dbReference type="InterPro" id="IPR000524">
    <property type="entry name" value="Tscrpt_reg_HTH_GntR"/>
</dbReference>
<dbReference type="PROSITE" id="PS50949">
    <property type="entry name" value="HTH_GNTR"/>
    <property type="match status" value="1"/>
</dbReference>
<dbReference type="Gene3D" id="1.10.10.10">
    <property type="entry name" value="Winged helix-like DNA-binding domain superfamily/Winged helix DNA-binding domain"/>
    <property type="match status" value="1"/>
</dbReference>
<feature type="compositionally biased region" description="Polar residues" evidence="4">
    <location>
        <begin position="1"/>
        <end position="19"/>
    </location>
</feature>
<dbReference type="InterPro" id="IPR036390">
    <property type="entry name" value="WH_DNA-bd_sf"/>
</dbReference>
<proteinExistence type="predicted"/>
<keyword evidence="3" id="KW-0804">Transcription</keyword>
<dbReference type="CDD" id="cd07377">
    <property type="entry name" value="WHTH_GntR"/>
    <property type="match status" value="1"/>
</dbReference>
<dbReference type="InterPro" id="IPR036388">
    <property type="entry name" value="WH-like_DNA-bd_sf"/>
</dbReference>
<evidence type="ECO:0000313" key="7">
    <source>
        <dbReference type="Proteomes" id="UP001209083"/>
    </source>
</evidence>
<dbReference type="SMART" id="SM00345">
    <property type="entry name" value="HTH_GNTR"/>
    <property type="match status" value="1"/>
</dbReference>
<dbReference type="SUPFAM" id="SSF46785">
    <property type="entry name" value="Winged helix' DNA-binding domain"/>
    <property type="match status" value="1"/>
</dbReference>
<dbReference type="RefSeq" id="WP_349640770.1">
    <property type="nucleotide sequence ID" value="NZ_CP090958.1"/>
</dbReference>
<keyword evidence="1" id="KW-0805">Transcription regulation</keyword>
<dbReference type="PANTHER" id="PTHR43537">
    <property type="entry name" value="TRANSCRIPTIONAL REGULATOR, GNTR FAMILY"/>
    <property type="match status" value="1"/>
</dbReference>
<dbReference type="SMART" id="SM00895">
    <property type="entry name" value="FCD"/>
    <property type="match status" value="1"/>
</dbReference>
<evidence type="ECO:0000256" key="1">
    <source>
        <dbReference type="ARBA" id="ARBA00023015"/>
    </source>
</evidence>
<evidence type="ECO:0000313" key="6">
    <source>
        <dbReference type="EMBL" id="WGW13946.1"/>
    </source>
</evidence>
<dbReference type="EMBL" id="CP090958">
    <property type="protein sequence ID" value="WGW13946.1"/>
    <property type="molecule type" value="Genomic_DNA"/>
</dbReference>
<dbReference type="Pfam" id="PF00392">
    <property type="entry name" value="GntR"/>
    <property type="match status" value="1"/>
</dbReference>
<protein>
    <submittedName>
        <fullName evidence="6">GntR family transcriptional regulator</fullName>
    </submittedName>
</protein>
<dbReference type="InterPro" id="IPR011711">
    <property type="entry name" value="GntR_C"/>
</dbReference>
<reference evidence="6 7" key="1">
    <citation type="submission" date="2023-05" db="EMBL/GenBank/DDBJ databases">
        <title>Lithophilousrod everest ZFBP1038 complete genpme.</title>
        <authorList>
            <person name="Tian M."/>
        </authorList>
    </citation>
    <scope>NUCLEOTIDE SEQUENCE [LARGE SCALE GENOMIC DNA]</scope>
    <source>
        <strain evidence="6 7">ZFBP1038</strain>
    </source>
</reference>
<dbReference type="Proteomes" id="UP001209083">
    <property type="component" value="Chromosome"/>
</dbReference>
<evidence type="ECO:0000256" key="4">
    <source>
        <dbReference type="SAM" id="MobiDB-lite"/>
    </source>
</evidence>
<dbReference type="Gene3D" id="1.20.120.530">
    <property type="entry name" value="GntR ligand-binding domain-like"/>
    <property type="match status" value="1"/>
</dbReference>
<keyword evidence="2" id="KW-0238">DNA-binding</keyword>
<evidence type="ECO:0000259" key="5">
    <source>
        <dbReference type="PROSITE" id="PS50949"/>
    </source>
</evidence>
<dbReference type="Pfam" id="PF07729">
    <property type="entry name" value="FCD"/>
    <property type="match status" value="1"/>
</dbReference>
<gene>
    <name evidence="6" type="ORF">LWF01_09485</name>
</gene>